<dbReference type="AlphaFoldDB" id="A0AAD7JXB5"/>
<evidence type="ECO:0000313" key="1">
    <source>
        <dbReference type="EMBL" id="KAJ7773834.1"/>
    </source>
</evidence>
<keyword evidence="2" id="KW-1185">Reference proteome</keyword>
<gene>
    <name evidence="1" type="ORF">B0H16DRAFT_1763294</name>
</gene>
<sequence length="180" mass="20833">FNTRIVLQIYPHDEGAWLSQANHVFSRLQITSRSNLKDYMRIEAIYFIITIESAPVDPPAGFLFICPREDFRTRSTSFSWPKCPAYWSLDPDGIEVLSVEKAARLGFPAFQLATKIKRMFWDASVYDGLRRFHKAKGFDPESQDVARNLGYPLYKLCRDVNPEFAHLDDFDEAEVTTEEL</sequence>
<comment type="caution">
    <text evidence="1">The sequence shown here is derived from an EMBL/GenBank/DDBJ whole genome shotgun (WGS) entry which is preliminary data.</text>
</comment>
<protein>
    <submittedName>
        <fullName evidence="1">Uncharacterized protein</fullName>
    </submittedName>
</protein>
<feature type="non-terminal residue" evidence="1">
    <location>
        <position position="180"/>
    </location>
</feature>
<accession>A0AAD7JXB5</accession>
<evidence type="ECO:0000313" key="2">
    <source>
        <dbReference type="Proteomes" id="UP001215598"/>
    </source>
</evidence>
<organism evidence="1 2">
    <name type="scientific">Mycena metata</name>
    <dbReference type="NCBI Taxonomy" id="1033252"/>
    <lineage>
        <taxon>Eukaryota</taxon>
        <taxon>Fungi</taxon>
        <taxon>Dikarya</taxon>
        <taxon>Basidiomycota</taxon>
        <taxon>Agaricomycotina</taxon>
        <taxon>Agaricomycetes</taxon>
        <taxon>Agaricomycetidae</taxon>
        <taxon>Agaricales</taxon>
        <taxon>Marasmiineae</taxon>
        <taxon>Mycenaceae</taxon>
        <taxon>Mycena</taxon>
    </lineage>
</organism>
<proteinExistence type="predicted"/>
<dbReference type="Proteomes" id="UP001215598">
    <property type="component" value="Unassembled WGS sequence"/>
</dbReference>
<reference evidence="1" key="1">
    <citation type="submission" date="2023-03" db="EMBL/GenBank/DDBJ databases">
        <title>Massive genome expansion in bonnet fungi (Mycena s.s.) driven by repeated elements and novel gene families across ecological guilds.</title>
        <authorList>
            <consortium name="Lawrence Berkeley National Laboratory"/>
            <person name="Harder C.B."/>
            <person name="Miyauchi S."/>
            <person name="Viragh M."/>
            <person name="Kuo A."/>
            <person name="Thoen E."/>
            <person name="Andreopoulos B."/>
            <person name="Lu D."/>
            <person name="Skrede I."/>
            <person name="Drula E."/>
            <person name="Henrissat B."/>
            <person name="Morin E."/>
            <person name="Kohler A."/>
            <person name="Barry K."/>
            <person name="LaButti K."/>
            <person name="Morin E."/>
            <person name="Salamov A."/>
            <person name="Lipzen A."/>
            <person name="Mereny Z."/>
            <person name="Hegedus B."/>
            <person name="Baldrian P."/>
            <person name="Stursova M."/>
            <person name="Weitz H."/>
            <person name="Taylor A."/>
            <person name="Grigoriev I.V."/>
            <person name="Nagy L.G."/>
            <person name="Martin F."/>
            <person name="Kauserud H."/>
        </authorList>
    </citation>
    <scope>NUCLEOTIDE SEQUENCE</scope>
    <source>
        <strain evidence="1">CBHHK182m</strain>
    </source>
</reference>
<dbReference type="EMBL" id="JARKIB010000012">
    <property type="protein sequence ID" value="KAJ7773834.1"/>
    <property type="molecule type" value="Genomic_DNA"/>
</dbReference>
<name>A0AAD7JXB5_9AGAR</name>